<name>A0A5B7G4Z5_PORTR</name>
<evidence type="ECO:0000313" key="3">
    <source>
        <dbReference type="Proteomes" id="UP000324222"/>
    </source>
</evidence>
<gene>
    <name evidence="2" type="ORF">E2C01_046355</name>
</gene>
<dbReference type="Proteomes" id="UP000324222">
    <property type="component" value="Unassembled WGS sequence"/>
</dbReference>
<dbReference type="AlphaFoldDB" id="A0A5B7G4Z5"/>
<feature type="compositionally biased region" description="Pro residues" evidence="1">
    <location>
        <begin position="376"/>
        <end position="386"/>
    </location>
</feature>
<dbReference type="EMBL" id="VSRR010010915">
    <property type="protein sequence ID" value="MPC52485.1"/>
    <property type="molecule type" value="Genomic_DNA"/>
</dbReference>
<feature type="region of interest" description="Disordered" evidence="1">
    <location>
        <begin position="330"/>
        <end position="354"/>
    </location>
</feature>
<feature type="region of interest" description="Disordered" evidence="1">
    <location>
        <begin position="372"/>
        <end position="391"/>
    </location>
</feature>
<comment type="caution">
    <text evidence="2">The sequence shown here is derived from an EMBL/GenBank/DDBJ whole genome shotgun (WGS) entry which is preliminary data.</text>
</comment>
<evidence type="ECO:0000256" key="1">
    <source>
        <dbReference type="SAM" id="MobiDB-lite"/>
    </source>
</evidence>
<accession>A0A5B7G4Z5</accession>
<reference evidence="2 3" key="1">
    <citation type="submission" date="2019-05" db="EMBL/GenBank/DDBJ databases">
        <title>Another draft genome of Portunus trituberculatus and its Hox gene families provides insights of decapod evolution.</title>
        <authorList>
            <person name="Jeong J.-H."/>
            <person name="Song I."/>
            <person name="Kim S."/>
            <person name="Choi T."/>
            <person name="Kim D."/>
            <person name="Ryu S."/>
            <person name="Kim W."/>
        </authorList>
    </citation>
    <scope>NUCLEOTIDE SEQUENCE [LARGE SCALE GENOMIC DNA]</scope>
    <source>
        <tissue evidence="2">Muscle</tissue>
    </source>
</reference>
<proteinExistence type="predicted"/>
<feature type="compositionally biased region" description="Basic residues" evidence="1">
    <location>
        <begin position="222"/>
        <end position="236"/>
    </location>
</feature>
<feature type="region of interest" description="Disordered" evidence="1">
    <location>
        <begin position="217"/>
        <end position="236"/>
    </location>
</feature>
<sequence length="427" mass="46497">MVAAIAEQLGASCRCTSSTSRSRVARCIRGREDVGAAPAGGRRSTPTTTTTTATTTITSAHVKTRYFRCCFLGILETHRNLWSHKSVSADGVGLCLQVRPLVSPGEHLTCVTLRLRRPRAVRVVRRSAVNNVWSCWWCSTERWCSTSTHSVSSGVSRHRVSSVCECAAREQCAQPPPCCSTANAGHTEYSYGFPSVAGAAARDVTALFPHNKTWRRAANQRARGHNGRPIGRRLPPRRPTIVRITMEPTTTGAGPQCRHPQLVRRSRYSSQRKLPAVPLAPRQEKATHRGILWSRIGKAGRRRVLSPHLTNVYFSVEMAVVRRRASGAPASRAAIGSPHTSSSPSPPSSTTASSSFSLALPPLVLTALLTEYSPPRASPPRPPPPHGRTLCEAGGNSLNLCIDFPAQWEVRARGRLLLREERPEALA</sequence>
<organism evidence="2 3">
    <name type="scientific">Portunus trituberculatus</name>
    <name type="common">Swimming crab</name>
    <name type="synonym">Neptunus trituberculatus</name>
    <dbReference type="NCBI Taxonomy" id="210409"/>
    <lineage>
        <taxon>Eukaryota</taxon>
        <taxon>Metazoa</taxon>
        <taxon>Ecdysozoa</taxon>
        <taxon>Arthropoda</taxon>
        <taxon>Crustacea</taxon>
        <taxon>Multicrustacea</taxon>
        <taxon>Malacostraca</taxon>
        <taxon>Eumalacostraca</taxon>
        <taxon>Eucarida</taxon>
        <taxon>Decapoda</taxon>
        <taxon>Pleocyemata</taxon>
        <taxon>Brachyura</taxon>
        <taxon>Eubrachyura</taxon>
        <taxon>Portunoidea</taxon>
        <taxon>Portunidae</taxon>
        <taxon>Portuninae</taxon>
        <taxon>Portunus</taxon>
    </lineage>
</organism>
<protein>
    <submittedName>
        <fullName evidence="2">Uncharacterized protein</fullName>
    </submittedName>
</protein>
<evidence type="ECO:0000313" key="2">
    <source>
        <dbReference type="EMBL" id="MPC52485.1"/>
    </source>
</evidence>
<feature type="region of interest" description="Disordered" evidence="1">
    <location>
        <begin position="248"/>
        <end position="272"/>
    </location>
</feature>
<keyword evidence="3" id="KW-1185">Reference proteome</keyword>